<organism evidence="8 9">
    <name type="scientific">Draconibacterium aestuarii</name>
    <dbReference type="NCBI Taxonomy" id="2998507"/>
    <lineage>
        <taxon>Bacteria</taxon>
        <taxon>Pseudomonadati</taxon>
        <taxon>Bacteroidota</taxon>
        <taxon>Bacteroidia</taxon>
        <taxon>Marinilabiliales</taxon>
        <taxon>Prolixibacteraceae</taxon>
        <taxon>Draconibacterium</taxon>
    </lineage>
</organism>
<feature type="transmembrane region" description="Helical" evidence="7">
    <location>
        <begin position="12"/>
        <end position="31"/>
    </location>
</feature>
<keyword evidence="4 7" id="KW-0812">Transmembrane</keyword>
<dbReference type="Pfam" id="PF02417">
    <property type="entry name" value="Chromate_transp"/>
    <property type="match status" value="1"/>
</dbReference>
<dbReference type="EMBL" id="JAPOHD010000063">
    <property type="protein sequence ID" value="MCY1722778.1"/>
    <property type="molecule type" value="Genomic_DNA"/>
</dbReference>
<dbReference type="GO" id="GO:0005886">
    <property type="term" value="C:plasma membrane"/>
    <property type="evidence" value="ECO:0007669"/>
    <property type="project" value="UniProtKB-SubCell"/>
</dbReference>
<dbReference type="PANTHER" id="PTHR43663">
    <property type="entry name" value="CHROMATE TRANSPORT PROTEIN-RELATED"/>
    <property type="match status" value="1"/>
</dbReference>
<proteinExistence type="inferred from homology"/>
<dbReference type="Proteomes" id="UP001145087">
    <property type="component" value="Unassembled WGS sequence"/>
</dbReference>
<evidence type="ECO:0000256" key="6">
    <source>
        <dbReference type="ARBA" id="ARBA00023136"/>
    </source>
</evidence>
<evidence type="ECO:0000256" key="3">
    <source>
        <dbReference type="ARBA" id="ARBA00022475"/>
    </source>
</evidence>
<keyword evidence="6 7" id="KW-0472">Membrane</keyword>
<feature type="transmembrane region" description="Helical" evidence="7">
    <location>
        <begin position="72"/>
        <end position="94"/>
    </location>
</feature>
<keyword evidence="9" id="KW-1185">Reference proteome</keyword>
<evidence type="ECO:0000256" key="7">
    <source>
        <dbReference type="SAM" id="Phobius"/>
    </source>
</evidence>
<sequence length="180" mass="19782">MNDLWKLSVSFFKIGLFNFGGGLAMIPLIIEELEKHAWMEKEVFFNFFSLSQMTPGAIAMNTASYVGVSVAGVPGAIVTTTSLAAPSIVIMLLLSRFLRSIKRSDVKEAVFDGLKPVTVALILYAGLNVSRETHFYETLTDVNYPAIVLSLVCKSVLVWAKKFHPILLLFLSGVAGLFLF</sequence>
<dbReference type="InterPro" id="IPR003370">
    <property type="entry name" value="Chromate_transpt"/>
</dbReference>
<dbReference type="PANTHER" id="PTHR43663:SF1">
    <property type="entry name" value="CHROMATE TRANSPORTER"/>
    <property type="match status" value="1"/>
</dbReference>
<keyword evidence="5 7" id="KW-1133">Transmembrane helix</keyword>
<comment type="subcellular location">
    <subcellularLocation>
        <location evidence="1">Cell membrane</location>
        <topology evidence="1">Multi-pass membrane protein</topology>
    </subcellularLocation>
</comment>
<dbReference type="AlphaFoldDB" id="A0A9X3F927"/>
<evidence type="ECO:0000256" key="4">
    <source>
        <dbReference type="ARBA" id="ARBA00022692"/>
    </source>
</evidence>
<evidence type="ECO:0000256" key="1">
    <source>
        <dbReference type="ARBA" id="ARBA00004651"/>
    </source>
</evidence>
<dbReference type="InterPro" id="IPR052518">
    <property type="entry name" value="CHR_Transporter"/>
</dbReference>
<name>A0A9X3F927_9BACT</name>
<gene>
    <name evidence="8" type="ORF">OU798_20695</name>
</gene>
<evidence type="ECO:0000256" key="5">
    <source>
        <dbReference type="ARBA" id="ARBA00022989"/>
    </source>
</evidence>
<comment type="caution">
    <text evidence="8">The sequence shown here is derived from an EMBL/GenBank/DDBJ whole genome shotgun (WGS) entry which is preliminary data.</text>
</comment>
<dbReference type="GO" id="GO:0015109">
    <property type="term" value="F:chromate transmembrane transporter activity"/>
    <property type="evidence" value="ECO:0007669"/>
    <property type="project" value="InterPro"/>
</dbReference>
<protein>
    <submittedName>
        <fullName evidence="8">Chromate transporter</fullName>
    </submittedName>
</protein>
<evidence type="ECO:0000256" key="2">
    <source>
        <dbReference type="ARBA" id="ARBA00005262"/>
    </source>
</evidence>
<comment type="similarity">
    <text evidence="2">Belongs to the chromate ion transporter (CHR) (TC 2.A.51) family.</text>
</comment>
<keyword evidence="3" id="KW-1003">Cell membrane</keyword>
<evidence type="ECO:0000313" key="8">
    <source>
        <dbReference type="EMBL" id="MCY1722778.1"/>
    </source>
</evidence>
<evidence type="ECO:0000313" key="9">
    <source>
        <dbReference type="Proteomes" id="UP001145087"/>
    </source>
</evidence>
<accession>A0A9X3F927</accession>
<dbReference type="RefSeq" id="WP_343335103.1">
    <property type="nucleotide sequence ID" value="NZ_JAPOHD010000063.1"/>
</dbReference>
<reference evidence="8" key="1">
    <citation type="submission" date="2022-11" db="EMBL/GenBank/DDBJ databases">
        <title>Marilongibacter aestuarii gen. nov., sp. nov., isolated from tidal flat sediment.</title>
        <authorList>
            <person name="Jiayan W."/>
        </authorList>
    </citation>
    <scope>NUCLEOTIDE SEQUENCE</scope>
    <source>
        <strain evidence="8">Z1-6</strain>
    </source>
</reference>